<keyword evidence="1" id="KW-0732">Signal</keyword>
<accession>A0A1G9PKE7</accession>
<sequence>MIKNKMVKLVGSAMAAALVFGTCIPTITANANAPEQGQTNIENMDREQYEYARQEIQTALDLLDNADLTNVDNYNKMMAFTNAAKQRLEGMESNQWVDDLYSRIEKEIFPSANVALRLMNDMRALQGVDKNDKENKEAWINALNEAVTYARVNYLANDNTLRSAIKVLHTEAGLITEDKEDQKTEEVNMDREQYDYARQEIETALDLLDNADLTNVDNYNRMMAFTGAAKQRLEGMESNQWVDDLYSRIEKEIFPSANVALRLMNDMRALQRVDKNDKENKEAWIDALNEAITYARVNYLANDSTLRSAIDVLHTEAGLK</sequence>
<gene>
    <name evidence="2" type="ORF">SAMN04515677_104383</name>
</gene>
<proteinExistence type="predicted"/>
<dbReference type="RefSeq" id="WP_092725805.1">
    <property type="nucleotide sequence ID" value="NZ_FNGW01000004.1"/>
</dbReference>
<protein>
    <submittedName>
        <fullName evidence="2">Uncharacterized protein</fullName>
    </submittedName>
</protein>
<evidence type="ECO:0000256" key="1">
    <source>
        <dbReference type="SAM" id="SignalP"/>
    </source>
</evidence>
<feature type="signal peptide" evidence="1">
    <location>
        <begin position="1"/>
        <end position="31"/>
    </location>
</feature>
<organism evidence="2 3">
    <name type="scientific">Romboutsia lituseburensis DSM 797</name>
    <dbReference type="NCBI Taxonomy" id="1121325"/>
    <lineage>
        <taxon>Bacteria</taxon>
        <taxon>Bacillati</taxon>
        <taxon>Bacillota</taxon>
        <taxon>Clostridia</taxon>
        <taxon>Peptostreptococcales</taxon>
        <taxon>Peptostreptococcaceae</taxon>
        <taxon>Romboutsia</taxon>
    </lineage>
</organism>
<feature type="chain" id="PRO_5011770412" evidence="1">
    <location>
        <begin position="32"/>
        <end position="320"/>
    </location>
</feature>
<evidence type="ECO:0000313" key="3">
    <source>
        <dbReference type="Proteomes" id="UP000199068"/>
    </source>
</evidence>
<dbReference type="EMBL" id="FNGW01000004">
    <property type="protein sequence ID" value="SDL98687.1"/>
    <property type="molecule type" value="Genomic_DNA"/>
</dbReference>
<dbReference type="AlphaFoldDB" id="A0A1G9PKE7"/>
<name>A0A1G9PKE7_9FIRM</name>
<reference evidence="2 3" key="1">
    <citation type="submission" date="2016-10" db="EMBL/GenBank/DDBJ databases">
        <authorList>
            <person name="de Groot N.N."/>
        </authorList>
    </citation>
    <scope>NUCLEOTIDE SEQUENCE [LARGE SCALE GENOMIC DNA]</scope>
    <source>
        <strain evidence="2 3">DSM 797</strain>
    </source>
</reference>
<evidence type="ECO:0000313" key="2">
    <source>
        <dbReference type="EMBL" id="SDL98687.1"/>
    </source>
</evidence>
<dbReference type="Proteomes" id="UP000199068">
    <property type="component" value="Unassembled WGS sequence"/>
</dbReference>
<dbReference type="STRING" id="1121325.SAMN04515677_104383"/>
<keyword evidence="3" id="KW-1185">Reference proteome</keyword>